<proteinExistence type="predicted"/>
<protein>
    <submittedName>
        <fullName evidence="1">Uncharacterized protein</fullName>
    </submittedName>
</protein>
<evidence type="ECO:0000313" key="1">
    <source>
        <dbReference type="EMBL" id="QJA96325.1"/>
    </source>
</evidence>
<reference evidence="1" key="1">
    <citation type="submission" date="2020-03" db="EMBL/GenBank/DDBJ databases">
        <title>The deep terrestrial virosphere.</title>
        <authorList>
            <person name="Holmfeldt K."/>
            <person name="Nilsson E."/>
            <person name="Simone D."/>
            <person name="Lopez-Fernandez M."/>
            <person name="Wu X."/>
            <person name="de Brujin I."/>
            <person name="Lundin D."/>
            <person name="Andersson A."/>
            <person name="Bertilsson S."/>
            <person name="Dopson M."/>
        </authorList>
    </citation>
    <scope>NUCLEOTIDE SEQUENCE</scope>
    <source>
        <strain evidence="1">MM415B09572</strain>
    </source>
</reference>
<dbReference type="EMBL" id="MT143389">
    <property type="protein sequence ID" value="QJA96325.1"/>
    <property type="molecule type" value="Genomic_DNA"/>
</dbReference>
<sequence length="81" mass="9579">MAGEITISKLDINTLKYRVETNSYTCEIDFHDLILQYPKFKKVSQISNEEIIRQLYINDDLTKYAENVISCGLIKKWNKIY</sequence>
<dbReference type="AlphaFoldDB" id="A0A6M3LUR8"/>
<accession>A0A6M3LUR8</accession>
<organism evidence="1">
    <name type="scientific">viral metagenome</name>
    <dbReference type="NCBI Taxonomy" id="1070528"/>
    <lineage>
        <taxon>unclassified sequences</taxon>
        <taxon>metagenomes</taxon>
        <taxon>organismal metagenomes</taxon>
    </lineage>
</organism>
<gene>
    <name evidence="1" type="ORF">MM415B09572_0007</name>
</gene>
<name>A0A6M3LUR8_9ZZZZ</name>